<sequence>MQRRSLLAASLAGSLPLALAARAQPAWPDRLVRFVVPWPPGGLNDLIARAFNDPVSRALGQPIVNDFKAGAGGRIGVAEVARAVPDGYTIGMGNLGPLTIFPHLFRDIPYDAGRDLIPVVMFAASPLVLVVANDVPATTLPEFIAWVRGRPDRSNYASVGVGTAQHLIFEMFRQRDGIAIEHVPFRGTNESLPAMLRGDIQAMFDTLPLMLPQIRAGAVRALAVTTPVRVPQLPEVPTLMESGYPDIDVSTWYAVIAPTGTPAPVLARLHAEYVRVAQLPETQAFLAAQGLIYLPNEPGAFAARVAAERARWGGIIRAQGIKVE</sequence>
<dbReference type="CDD" id="cd07012">
    <property type="entry name" value="PBP2_Bug_TTT"/>
    <property type="match status" value="1"/>
</dbReference>
<dbReference type="SUPFAM" id="SSF53850">
    <property type="entry name" value="Periplasmic binding protein-like II"/>
    <property type="match status" value="1"/>
</dbReference>
<protein>
    <submittedName>
        <fullName evidence="3">Tripartite tricarboxylate transporter substrate binding protein</fullName>
    </submittedName>
</protein>
<proteinExistence type="inferred from homology"/>
<dbReference type="PIRSF" id="PIRSF017082">
    <property type="entry name" value="YflP"/>
    <property type="match status" value="1"/>
</dbReference>
<accession>A0A4R5QJ36</accession>
<evidence type="ECO:0000313" key="3">
    <source>
        <dbReference type="EMBL" id="TDH63422.1"/>
    </source>
</evidence>
<organism evidence="3 4">
    <name type="scientific">Dankookia rubra</name>
    <dbReference type="NCBI Taxonomy" id="1442381"/>
    <lineage>
        <taxon>Bacteria</taxon>
        <taxon>Pseudomonadati</taxon>
        <taxon>Pseudomonadota</taxon>
        <taxon>Alphaproteobacteria</taxon>
        <taxon>Acetobacterales</taxon>
        <taxon>Roseomonadaceae</taxon>
        <taxon>Dankookia</taxon>
    </lineage>
</organism>
<dbReference type="PANTHER" id="PTHR42928:SF5">
    <property type="entry name" value="BLR1237 PROTEIN"/>
    <property type="match status" value="1"/>
</dbReference>
<dbReference type="Proteomes" id="UP000295096">
    <property type="component" value="Unassembled WGS sequence"/>
</dbReference>
<dbReference type="Pfam" id="PF03401">
    <property type="entry name" value="TctC"/>
    <property type="match status" value="1"/>
</dbReference>
<dbReference type="OrthoDB" id="7250553at2"/>
<evidence type="ECO:0000256" key="2">
    <source>
        <dbReference type="SAM" id="SignalP"/>
    </source>
</evidence>
<dbReference type="InterPro" id="IPR005064">
    <property type="entry name" value="BUG"/>
</dbReference>
<dbReference type="Gene3D" id="3.40.190.150">
    <property type="entry name" value="Bordetella uptake gene, domain 1"/>
    <property type="match status" value="1"/>
</dbReference>
<keyword evidence="4" id="KW-1185">Reference proteome</keyword>
<feature type="signal peptide" evidence="2">
    <location>
        <begin position="1"/>
        <end position="20"/>
    </location>
</feature>
<dbReference type="PANTHER" id="PTHR42928">
    <property type="entry name" value="TRICARBOXYLATE-BINDING PROTEIN"/>
    <property type="match status" value="1"/>
</dbReference>
<dbReference type="AlphaFoldDB" id="A0A4R5QJ36"/>
<gene>
    <name evidence="3" type="ORF">E2C06_06205</name>
</gene>
<keyword evidence="2" id="KW-0732">Signal</keyword>
<feature type="chain" id="PRO_5020382859" evidence="2">
    <location>
        <begin position="21"/>
        <end position="324"/>
    </location>
</feature>
<dbReference type="EMBL" id="SMSJ01000005">
    <property type="protein sequence ID" value="TDH63422.1"/>
    <property type="molecule type" value="Genomic_DNA"/>
</dbReference>
<dbReference type="InterPro" id="IPR042100">
    <property type="entry name" value="Bug_dom1"/>
</dbReference>
<dbReference type="RefSeq" id="WP_133287719.1">
    <property type="nucleotide sequence ID" value="NZ_SMSJ01000005.1"/>
</dbReference>
<comment type="caution">
    <text evidence="3">The sequence shown here is derived from an EMBL/GenBank/DDBJ whole genome shotgun (WGS) entry which is preliminary data.</text>
</comment>
<dbReference type="Gene3D" id="3.40.190.10">
    <property type="entry name" value="Periplasmic binding protein-like II"/>
    <property type="match status" value="1"/>
</dbReference>
<comment type="similarity">
    <text evidence="1">Belongs to the UPF0065 (bug) family.</text>
</comment>
<name>A0A4R5QJ36_9PROT</name>
<reference evidence="3 4" key="1">
    <citation type="journal article" date="2016" name="J. Microbiol.">
        <title>Dankookia rubra gen. nov., sp. nov., an alphaproteobacterium isolated from sediment of a shallow stream.</title>
        <authorList>
            <person name="Kim W.H."/>
            <person name="Kim D.H."/>
            <person name="Kang K."/>
            <person name="Ahn T.Y."/>
        </authorList>
    </citation>
    <scope>NUCLEOTIDE SEQUENCE [LARGE SCALE GENOMIC DNA]</scope>
    <source>
        <strain evidence="3 4">JCM30602</strain>
    </source>
</reference>
<evidence type="ECO:0000256" key="1">
    <source>
        <dbReference type="ARBA" id="ARBA00006987"/>
    </source>
</evidence>
<evidence type="ECO:0000313" key="4">
    <source>
        <dbReference type="Proteomes" id="UP000295096"/>
    </source>
</evidence>